<gene>
    <name evidence="2" type="ORF">NDU88_007590</name>
</gene>
<evidence type="ECO:0000313" key="3">
    <source>
        <dbReference type="Proteomes" id="UP001066276"/>
    </source>
</evidence>
<keyword evidence="3" id="KW-1185">Reference proteome</keyword>
<name>A0AAV7RTH5_PLEWA</name>
<dbReference type="AlphaFoldDB" id="A0AAV7RTH5"/>
<feature type="region of interest" description="Disordered" evidence="1">
    <location>
        <begin position="96"/>
        <end position="145"/>
    </location>
</feature>
<protein>
    <submittedName>
        <fullName evidence="2">Uncharacterized protein</fullName>
    </submittedName>
</protein>
<organism evidence="2 3">
    <name type="scientific">Pleurodeles waltl</name>
    <name type="common">Iberian ribbed newt</name>
    <dbReference type="NCBI Taxonomy" id="8319"/>
    <lineage>
        <taxon>Eukaryota</taxon>
        <taxon>Metazoa</taxon>
        <taxon>Chordata</taxon>
        <taxon>Craniata</taxon>
        <taxon>Vertebrata</taxon>
        <taxon>Euteleostomi</taxon>
        <taxon>Amphibia</taxon>
        <taxon>Batrachia</taxon>
        <taxon>Caudata</taxon>
        <taxon>Salamandroidea</taxon>
        <taxon>Salamandridae</taxon>
        <taxon>Pleurodelinae</taxon>
        <taxon>Pleurodeles</taxon>
    </lineage>
</organism>
<evidence type="ECO:0000313" key="2">
    <source>
        <dbReference type="EMBL" id="KAJ1154847.1"/>
    </source>
</evidence>
<sequence>MQISSWVGTPDSTRESGARWGRAALEVRRVKTLTSRVALRGVIGSTLGRGSTSRGATWGRRRELLVDKKGEETLPFARALRESVISDKLTIISQEPGGGGGTLNFVVPASSRGSSLSRQALEKEGELSSEGDISGPQGESKENSP</sequence>
<proteinExistence type="predicted"/>
<dbReference type="Proteomes" id="UP001066276">
    <property type="component" value="Chromosome 5"/>
</dbReference>
<accession>A0AAV7RTH5</accession>
<comment type="caution">
    <text evidence="2">The sequence shown here is derived from an EMBL/GenBank/DDBJ whole genome shotgun (WGS) entry which is preliminary data.</text>
</comment>
<dbReference type="EMBL" id="JANPWB010000009">
    <property type="protein sequence ID" value="KAJ1154847.1"/>
    <property type="molecule type" value="Genomic_DNA"/>
</dbReference>
<reference evidence="2" key="1">
    <citation type="journal article" date="2022" name="bioRxiv">
        <title>Sequencing and chromosome-scale assembly of the giantPleurodeles waltlgenome.</title>
        <authorList>
            <person name="Brown T."/>
            <person name="Elewa A."/>
            <person name="Iarovenko S."/>
            <person name="Subramanian E."/>
            <person name="Araus A.J."/>
            <person name="Petzold A."/>
            <person name="Susuki M."/>
            <person name="Suzuki K.-i.T."/>
            <person name="Hayashi T."/>
            <person name="Toyoda A."/>
            <person name="Oliveira C."/>
            <person name="Osipova E."/>
            <person name="Leigh N.D."/>
            <person name="Simon A."/>
            <person name="Yun M.H."/>
        </authorList>
    </citation>
    <scope>NUCLEOTIDE SEQUENCE</scope>
    <source>
        <strain evidence="2">20211129_DDA</strain>
        <tissue evidence="2">Liver</tissue>
    </source>
</reference>
<evidence type="ECO:0000256" key="1">
    <source>
        <dbReference type="SAM" id="MobiDB-lite"/>
    </source>
</evidence>